<dbReference type="CDD" id="cd09272">
    <property type="entry name" value="RNase_HI_RT_Ty1"/>
    <property type="match status" value="1"/>
</dbReference>
<feature type="compositionally biased region" description="Polar residues" evidence="1">
    <location>
        <begin position="18"/>
        <end position="27"/>
    </location>
</feature>
<dbReference type="Proteomes" id="UP000187609">
    <property type="component" value="Unassembled WGS sequence"/>
</dbReference>
<evidence type="ECO:0000256" key="1">
    <source>
        <dbReference type="SAM" id="MobiDB-lite"/>
    </source>
</evidence>
<name>A0A314L991_NICAT</name>
<organism evidence="2 3">
    <name type="scientific">Nicotiana attenuata</name>
    <name type="common">Coyote tobacco</name>
    <dbReference type="NCBI Taxonomy" id="49451"/>
    <lineage>
        <taxon>Eukaryota</taxon>
        <taxon>Viridiplantae</taxon>
        <taxon>Streptophyta</taxon>
        <taxon>Embryophyta</taxon>
        <taxon>Tracheophyta</taxon>
        <taxon>Spermatophyta</taxon>
        <taxon>Magnoliopsida</taxon>
        <taxon>eudicotyledons</taxon>
        <taxon>Gunneridae</taxon>
        <taxon>Pentapetalae</taxon>
        <taxon>asterids</taxon>
        <taxon>lamiids</taxon>
        <taxon>Solanales</taxon>
        <taxon>Solanaceae</taxon>
        <taxon>Nicotianoideae</taxon>
        <taxon>Nicotianeae</taxon>
        <taxon>Nicotiana</taxon>
    </lineage>
</organism>
<feature type="compositionally biased region" description="Low complexity" evidence="1">
    <location>
        <begin position="61"/>
        <end position="77"/>
    </location>
</feature>
<dbReference type="STRING" id="49451.A0A314L991"/>
<evidence type="ECO:0000313" key="3">
    <source>
        <dbReference type="Proteomes" id="UP000187609"/>
    </source>
</evidence>
<dbReference type="InterPro" id="IPR043502">
    <property type="entry name" value="DNA/RNA_pol_sf"/>
</dbReference>
<accession>A0A314L991</accession>
<feature type="compositionally biased region" description="Low complexity" evidence="1">
    <location>
        <begin position="1"/>
        <end position="14"/>
    </location>
</feature>
<keyword evidence="3" id="KW-1185">Reference proteome</keyword>
<dbReference type="PANTHER" id="PTHR11439:SF524">
    <property type="entry name" value="RNA-DIRECTED DNA POLYMERASE, PROTEIN KINASE RLK-PELLE-DLSV FAMILY"/>
    <property type="match status" value="1"/>
</dbReference>
<feature type="compositionally biased region" description="Low complexity" evidence="1">
    <location>
        <begin position="95"/>
        <end position="111"/>
    </location>
</feature>
<evidence type="ECO:0000313" key="2">
    <source>
        <dbReference type="EMBL" id="OIT38351.1"/>
    </source>
</evidence>
<feature type="compositionally biased region" description="Polar residues" evidence="1">
    <location>
        <begin position="47"/>
        <end position="60"/>
    </location>
</feature>
<dbReference type="EMBL" id="MJEQ01000214">
    <property type="protein sequence ID" value="OIT38351.1"/>
    <property type="molecule type" value="Genomic_DNA"/>
</dbReference>
<sequence length="530" mass="59348">PPPLLPIHIEIPTPVAEPQTQTTSPSLDQIDPPLPSSISGVPVAEANSDSSKTSTPGNPLSSSSSIIPIAQESLCPCPSSPIPSTTVRQPPNPNTPINSPSSTSKPSQISPPLRVYHRRTPQSKPMAPLPIVSVRTSGNQAAPPVEPILSRCPSPPNRIITRSQNNIQKPKQIFDYLAHLETSLVPHTFKQAEKHPEWRKAMKSEFDALLNNRTWELVPNDPSKNVVSCKWLFRIKRKADGSVDRYKARLVAKGFTQSSDDIILSQANYINEILSAELMSDCKSAKTPISNSDLLKLNDGADLTDATRYRRVLDRLQYLSFNRPDISYAVNKLSQFMQSPSDLHWNAVKRVLRYLRGTIQFGLRVSPNCDFNLHMYSDADWAEDLTDRSSTSGYILFLDRNPISWSSKKHKIVHRSSTEAEYRVVANALAELLWVKNLLLEMKLPIKDTPTIYCDNIGVTYLSENPSLHSRMKYVEVDFHFVRNHVQQKGVQVVHVHSADQLADTLTKPLAKPAFDRNLFKLGLVTHRIT</sequence>
<dbReference type="Gramene" id="OIT38351">
    <property type="protein sequence ID" value="OIT38351"/>
    <property type="gene ID" value="A4A49_33952"/>
</dbReference>
<proteinExistence type="predicted"/>
<dbReference type="AlphaFoldDB" id="A0A314L991"/>
<feature type="non-terminal residue" evidence="2">
    <location>
        <position position="1"/>
    </location>
</feature>
<dbReference type="SUPFAM" id="SSF56672">
    <property type="entry name" value="DNA/RNA polymerases"/>
    <property type="match status" value="1"/>
</dbReference>
<protein>
    <submittedName>
        <fullName evidence="2">Mitochondrial protein</fullName>
    </submittedName>
</protein>
<gene>
    <name evidence="2" type="ORF">A4A49_33952</name>
</gene>
<dbReference type="PANTHER" id="PTHR11439">
    <property type="entry name" value="GAG-POL-RELATED RETROTRANSPOSON"/>
    <property type="match status" value="1"/>
</dbReference>
<feature type="region of interest" description="Disordered" evidence="1">
    <location>
        <begin position="1"/>
        <end position="111"/>
    </location>
</feature>
<reference evidence="2" key="1">
    <citation type="submission" date="2016-11" db="EMBL/GenBank/DDBJ databases">
        <title>The genome of Nicotiana attenuata.</title>
        <authorList>
            <person name="Xu S."/>
            <person name="Brockmoeller T."/>
            <person name="Gaquerel E."/>
            <person name="Navarro A."/>
            <person name="Kuhl H."/>
            <person name="Gase K."/>
            <person name="Ling Z."/>
            <person name="Zhou W."/>
            <person name="Kreitzer C."/>
            <person name="Stanke M."/>
            <person name="Tang H."/>
            <person name="Lyons E."/>
            <person name="Pandey P."/>
            <person name="Pandey S.P."/>
            <person name="Timmermann B."/>
            <person name="Baldwin I.T."/>
        </authorList>
    </citation>
    <scope>NUCLEOTIDE SEQUENCE [LARGE SCALE GENOMIC DNA]</scope>
    <source>
        <strain evidence="2">UT</strain>
    </source>
</reference>
<comment type="caution">
    <text evidence="2">The sequence shown here is derived from an EMBL/GenBank/DDBJ whole genome shotgun (WGS) entry which is preliminary data.</text>
</comment>